<protein>
    <recommendedName>
        <fullName evidence="3">HAT C-terminal dimerisation domain-containing protein</fullName>
    </recommendedName>
</protein>
<dbReference type="Proteomes" id="UP000032141">
    <property type="component" value="Chromosome C7"/>
</dbReference>
<name>A0A0D3D9E6_BRAOL</name>
<proteinExistence type="predicted"/>
<dbReference type="OMA" id="EINEWLM"/>
<dbReference type="eggNOG" id="ENOG502QUNQ">
    <property type="taxonomic scope" value="Eukaryota"/>
</dbReference>
<dbReference type="EnsemblPlants" id="Bo7g074070.1">
    <property type="protein sequence ID" value="Bo7g074070.1"/>
    <property type="gene ID" value="Bo7g074070"/>
</dbReference>
<reference evidence="1" key="2">
    <citation type="submission" date="2015-03" db="UniProtKB">
        <authorList>
            <consortium name="EnsemblPlants"/>
        </authorList>
    </citation>
    <scope>IDENTIFICATION</scope>
</reference>
<evidence type="ECO:0000313" key="2">
    <source>
        <dbReference type="Proteomes" id="UP000032141"/>
    </source>
</evidence>
<dbReference type="HOGENOM" id="CLU_1941063_0_0_1"/>
<dbReference type="Gramene" id="Bo7g074070.1">
    <property type="protein sequence ID" value="Bo7g074070.1"/>
    <property type="gene ID" value="Bo7g074070"/>
</dbReference>
<evidence type="ECO:0000313" key="1">
    <source>
        <dbReference type="EnsemblPlants" id="Bo7g074070.1"/>
    </source>
</evidence>
<organism evidence="1 2">
    <name type="scientific">Brassica oleracea var. oleracea</name>
    <dbReference type="NCBI Taxonomy" id="109376"/>
    <lineage>
        <taxon>Eukaryota</taxon>
        <taxon>Viridiplantae</taxon>
        <taxon>Streptophyta</taxon>
        <taxon>Embryophyta</taxon>
        <taxon>Tracheophyta</taxon>
        <taxon>Spermatophyta</taxon>
        <taxon>Magnoliopsida</taxon>
        <taxon>eudicotyledons</taxon>
        <taxon>Gunneridae</taxon>
        <taxon>Pentapetalae</taxon>
        <taxon>rosids</taxon>
        <taxon>malvids</taxon>
        <taxon>Brassicales</taxon>
        <taxon>Brassicaceae</taxon>
        <taxon>Brassiceae</taxon>
        <taxon>Brassica</taxon>
    </lineage>
</organism>
<dbReference type="AlphaFoldDB" id="A0A0D3D9E6"/>
<accession>A0A0D3D9E6</accession>
<sequence>MVENIKTDWWSTYGSSAPDLRDFAVKLHTKRMNQLAQHRLNDMVFVKYNRTLQRRMKRSDSTDPILLEEIDEINEWLMGKMEGNSDNNDQDDHVFNNDDLTWSVVKQQELRNLPMLLEEQKAHQKLIRGK</sequence>
<keyword evidence="2" id="KW-1185">Reference proteome</keyword>
<dbReference type="STRING" id="109376.A0A0D3D9E6"/>
<reference evidence="1 2" key="1">
    <citation type="journal article" date="2014" name="Genome Biol.">
        <title>Transcriptome and methylome profiling reveals relics of genome dominance in the mesopolyploid Brassica oleracea.</title>
        <authorList>
            <person name="Parkin I.A."/>
            <person name="Koh C."/>
            <person name="Tang H."/>
            <person name="Robinson S.J."/>
            <person name="Kagale S."/>
            <person name="Clarke W.E."/>
            <person name="Town C.D."/>
            <person name="Nixon J."/>
            <person name="Krishnakumar V."/>
            <person name="Bidwell S.L."/>
            <person name="Denoeud F."/>
            <person name="Belcram H."/>
            <person name="Links M.G."/>
            <person name="Just J."/>
            <person name="Clarke C."/>
            <person name="Bender T."/>
            <person name="Huebert T."/>
            <person name="Mason A.S."/>
            <person name="Pires J.C."/>
            <person name="Barker G."/>
            <person name="Moore J."/>
            <person name="Walley P.G."/>
            <person name="Manoli S."/>
            <person name="Batley J."/>
            <person name="Edwards D."/>
            <person name="Nelson M.N."/>
            <person name="Wang X."/>
            <person name="Paterson A.H."/>
            <person name="King G."/>
            <person name="Bancroft I."/>
            <person name="Chalhoub B."/>
            <person name="Sharpe A.G."/>
        </authorList>
    </citation>
    <scope>NUCLEOTIDE SEQUENCE</scope>
    <source>
        <strain evidence="1 2">cv. TO1000</strain>
    </source>
</reference>
<evidence type="ECO:0008006" key="3">
    <source>
        <dbReference type="Google" id="ProtNLM"/>
    </source>
</evidence>